<organism evidence="2 3">
    <name type="scientific">Lentzea guizhouensis</name>
    <dbReference type="NCBI Taxonomy" id="1586287"/>
    <lineage>
        <taxon>Bacteria</taxon>
        <taxon>Bacillati</taxon>
        <taxon>Actinomycetota</taxon>
        <taxon>Actinomycetes</taxon>
        <taxon>Pseudonocardiales</taxon>
        <taxon>Pseudonocardiaceae</taxon>
        <taxon>Lentzea</taxon>
    </lineage>
</organism>
<gene>
    <name evidence="2" type="ORF">BBK82_43030</name>
</gene>
<sequence length="178" mass="17992">MSGRGSLASAVDFGGRLDVPARLDVLARLDVRVGLGAPARPDNSARLAVRVRFGVPARLDVRRACSSSASRGGAVRATGTRPGLTGGTARCSAASRASSSSASRRATASGRSSPSTARCASCRSLSLNDAGQNGHTTAACSRGLPTLPATRYSPCSSPAHCGHRRSIGWGESCQPGSA</sequence>
<keyword evidence="3" id="KW-1185">Reference proteome</keyword>
<dbReference type="KEGG" id="led:BBK82_43030"/>
<evidence type="ECO:0000313" key="3">
    <source>
        <dbReference type="Proteomes" id="UP000093053"/>
    </source>
</evidence>
<accession>A0A1B2HVL8</accession>
<evidence type="ECO:0000313" key="2">
    <source>
        <dbReference type="EMBL" id="ANZ41722.1"/>
    </source>
</evidence>
<name>A0A1B2HVL8_9PSEU</name>
<dbReference type="Proteomes" id="UP000093053">
    <property type="component" value="Chromosome"/>
</dbReference>
<dbReference type="AlphaFoldDB" id="A0A1B2HVL8"/>
<proteinExistence type="predicted"/>
<reference evidence="2 3" key="1">
    <citation type="submission" date="2016-07" db="EMBL/GenBank/DDBJ databases">
        <title>Complete genome sequence of the Lentzea guizhouensis DHS C013.</title>
        <authorList>
            <person name="Cao C."/>
        </authorList>
    </citation>
    <scope>NUCLEOTIDE SEQUENCE [LARGE SCALE GENOMIC DNA]</scope>
    <source>
        <strain evidence="2 3">DHS C013</strain>
    </source>
</reference>
<feature type="region of interest" description="Disordered" evidence="1">
    <location>
        <begin position="70"/>
        <end position="118"/>
    </location>
</feature>
<dbReference type="EMBL" id="CP016793">
    <property type="protein sequence ID" value="ANZ41722.1"/>
    <property type="molecule type" value="Genomic_DNA"/>
</dbReference>
<protein>
    <submittedName>
        <fullName evidence="2">Uncharacterized protein</fullName>
    </submittedName>
</protein>
<evidence type="ECO:0000256" key="1">
    <source>
        <dbReference type="SAM" id="MobiDB-lite"/>
    </source>
</evidence>